<dbReference type="InParanoid" id="A0A1Y2AEX5"/>
<protein>
    <submittedName>
        <fullName evidence="1">Uncharacterized protein</fullName>
    </submittedName>
</protein>
<name>A0A1Y2AEX5_9TREE</name>
<sequence>MNKAADVAAKLARDSETFVKTPLLHADKFSLYTDTGISTTHVTKWLEEVWKSTQPAILRRSGNVYKYQHEYLFTKAKNAFSVKTMYLIRSHQLPTQARSMERSGAVITQTCALCEEAATMTNERHIFVECPAIQQVLVQGSVEATRKTETFFDKRASEDQTANADLEKHLWLAQSLFIDHALWDARTASVLRIQR</sequence>
<accession>A0A1Y2AEX5</accession>
<gene>
    <name evidence="1" type="ORF">BCR39DRAFT_601435</name>
</gene>
<organism evidence="1 2">
    <name type="scientific">Naematelia encephala</name>
    <dbReference type="NCBI Taxonomy" id="71784"/>
    <lineage>
        <taxon>Eukaryota</taxon>
        <taxon>Fungi</taxon>
        <taxon>Dikarya</taxon>
        <taxon>Basidiomycota</taxon>
        <taxon>Agaricomycotina</taxon>
        <taxon>Tremellomycetes</taxon>
        <taxon>Tremellales</taxon>
        <taxon>Naemateliaceae</taxon>
        <taxon>Naematelia</taxon>
    </lineage>
</organism>
<evidence type="ECO:0000313" key="2">
    <source>
        <dbReference type="Proteomes" id="UP000193986"/>
    </source>
</evidence>
<dbReference type="AlphaFoldDB" id="A0A1Y2AEX5"/>
<proteinExistence type="predicted"/>
<keyword evidence="2" id="KW-1185">Reference proteome</keyword>
<reference evidence="1 2" key="1">
    <citation type="submission" date="2016-07" db="EMBL/GenBank/DDBJ databases">
        <title>Pervasive Adenine N6-methylation of Active Genes in Fungi.</title>
        <authorList>
            <consortium name="DOE Joint Genome Institute"/>
            <person name="Mondo S.J."/>
            <person name="Dannebaum R.O."/>
            <person name="Kuo R.C."/>
            <person name="Labutti K."/>
            <person name="Haridas S."/>
            <person name="Kuo A."/>
            <person name="Salamov A."/>
            <person name="Ahrendt S.R."/>
            <person name="Lipzen A."/>
            <person name="Sullivan W."/>
            <person name="Andreopoulos W.B."/>
            <person name="Clum A."/>
            <person name="Lindquist E."/>
            <person name="Daum C."/>
            <person name="Ramamoorthy G.K."/>
            <person name="Gryganskyi A."/>
            <person name="Culley D."/>
            <person name="Magnuson J.K."/>
            <person name="James T.Y."/>
            <person name="O'Malley M.A."/>
            <person name="Stajich J.E."/>
            <person name="Spatafora J.W."/>
            <person name="Visel A."/>
            <person name="Grigoriev I.V."/>
        </authorList>
    </citation>
    <scope>NUCLEOTIDE SEQUENCE [LARGE SCALE GENOMIC DNA]</scope>
    <source>
        <strain evidence="1 2">68-887.2</strain>
    </source>
</reference>
<evidence type="ECO:0000313" key="1">
    <source>
        <dbReference type="EMBL" id="ORY20830.1"/>
    </source>
</evidence>
<comment type="caution">
    <text evidence="1">The sequence shown here is derived from an EMBL/GenBank/DDBJ whole genome shotgun (WGS) entry which is preliminary data.</text>
</comment>
<dbReference type="Proteomes" id="UP000193986">
    <property type="component" value="Unassembled WGS sequence"/>
</dbReference>
<dbReference type="EMBL" id="MCFC01000124">
    <property type="protein sequence ID" value="ORY20830.1"/>
    <property type="molecule type" value="Genomic_DNA"/>
</dbReference>